<dbReference type="AlphaFoldDB" id="A0A1H1J1Y6"/>
<keyword evidence="2" id="KW-1185">Reference proteome</keyword>
<accession>A0A1H1J1Y6</accession>
<organism evidence="1 2">
    <name type="scientific">Paraburkholderia tuberum</name>
    <dbReference type="NCBI Taxonomy" id="157910"/>
    <lineage>
        <taxon>Bacteria</taxon>
        <taxon>Pseudomonadati</taxon>
        <taxon>Pseudomonadota</taxon>
        <taxon>Betaproteobacteria</taxon>
        <taxon>Burkholderiales</taxon>
        <taxon>Burkholderiaceae</taxon>
        <taxon>Paraburkholderia</taxon>
    </lineage>
</organism>
<evidence type="ECO:0000313" key="2">
    <source>
        <dbReference type="Proteomes" id="UP000199365"/>
    </source>
</evidence>
<dbReference type="InterPro" id="IPR013321">
    <property type="entry name" value="Arc_rbn_hlx_hlx"/>
</dbReference>
<dbReference type="RefSeq" id="WP_018420777.1">
    <property type="nucleotide sequence ID" value="NZ_FNKX01000002.1"/>
</dbReference>
<dbReference type="InterPro" id="IPR010985">
    <property type="entry name" value="Ribbon_hlx_hlx"/>
</dbReference>
<dbReference type="SUPFAM" id="SSF47598">
    <property type="entry name" value="Ribbon-helix-helix"/>
    <property type="match status" value="1"/>
</dbReference>
<dbReference type="CDD" id="cd22231">
    <property type="entry name" value="RHH_NikR_HicB-like"/>
    <property type="match status" value="1"/>
</dbReference>
<proteinExistence type="predicted"/>
<gene>
    <name evidence="1" type="ORF">SAMN05445850_3949</name>
</gene>
<evidence type="ECO:0000313" key="1">
    <source>
        <dbReference type="EMBL" id="SDR43528.1"/>
    </source>
</evidence>
<dbReference type="OrthoDB" id="8656394at2"/>
<dbReference type="PANTHER" id="PTHR36215:SF1">
    <property type="entry name" value="BLL4998 PROTEIN"/>
    <property type="match status" value="1"/>
</dbReference>
<sequence length="141" mass="15206">MKKPAVLDTPRSKGGDSEKITINLGPVDLGQIDLLVEEGFYANRTDLIRTAIRNQLALHARVVQETVARRSLVLGLQHFSRQDLEAIRAARERLNIQVLGLASIAADVSPELALATIESVVVLGAFHASPAVKTALAGRIH</sequence>
<dbReference type="STRING" id="157910.SAMN05445850_3949"/>
<dbReference type="Pfam" id="PF17723">
    <property type="entry name" value="RHH_8"/>
    <property type="match status" value="1"/>
</dbReference>
<dbReference type="GO" id="GO:0006355">
    <property type="term" value="P:regulation of DNA-templated transcription"/>
    <property type="evidence" value="ECO:0007669"/>
    <property type="project" value="InterPro"/>
</dbReference>
<dbReference type="PANTHER" id="PTHR36215">
    <property type="entry name" value="BLL4998 PROTEIN"/>
    <property type="match status" value="1"/>
</dbReference>
<reference evidence="2" key="1">
    <citation type="submission" date="2016-10" db="EMBL/GenBank/DDBJ databases">
        <authorList>
            <person name="Varghese N."/>
            <person name="Submissions S."/>
        </authorList>
    </citation>
    <scope>NUCLEOTIDE SEQUENCE [LARGE SCALE GENOMIC DNA]</scope>
    <source>
        <strain evidence="2">DUS833</strain>
    </source>
</reference>
<name>A0A1H1J1Y6_9BURK</name>
<dbReference type="Proteomes" id="UP000199365">
    <property type="component" value="Unassembled WGS sequence"/>
</dbReference>
<dbReference type="Gene3D" id="1.10.1220.10">
    <property type="entry name" value="Met repressor-like"/>
    <property type="match status" value="1"/>
</dbReference>
<protein>
    <submittedName>
        <fullName evidence="1">Transcriptional regulator, contains Arc/MetJ-type RHH (Ribbon-helix-helix) DNA-binding domain</fullName>
    </submittedName>
</protein>
<keyword evidence="1" id="KW-0238">DNA-binding</keyword>
<dbReference type="InterPro" id="IPR041088">
    <property type="entry name" value="RHH_8"/>
</dbReference>
<dbReference type="EMBL" id="FNKX01000002">
    <property type="protein sequence ID" value="SDR43528.1"/>
    <property type="molecule type" value="Genomic_DNA"/>
</dbReference>
<dbReference type="GO" id="GO:0003677">
    <property type="term" value="F:DNA binding"/>
    <property type="evidence" value="ECO:0007669"/>
    <property type="project" value="UniProtKB-KW"/>
</dbReference>